<name>A0ABN3CDK7_9ACTN</name>
<dbReference type="PANTHER" id="PTHR10696:SF56">
    <property type="entry name" value="TAUD_TFDA-LIKE DOMAIN-CONTAINING PROTEIN"/>
    <property type="match status" value="1"/>
</dbReference>
<gene>
    <name evidence="6" type="ORF">GCM10009850_027620</name>
</gene>
<evidence type="ECO:0000256" key="1">
    <source>
        <dbReference type="ARBA" id="ARBA00001954"/>
    </source>
</evidence>
<reference evidence="6 7" key="1">
    <citation type="journal article" date="2019" name="Int. J. Syst. Evol. Microbiol.">
        <title>The Global Catalogue of Microorganisms (GCM) 10K type strain sequencing project: providing services to taxonomists for standard genome sequencing and annotation.</title>
        <authorList>
            <consortium name="The Broad Institute Genomics Platform"/>
            <consortium name="The Broad Institute Genome Sequencing Center for Infectious Disease"/>
            <person name="Wu L."/>
            <person name="Ma J."/>
        </authorList>
    </citation>
    <scope>NUCLEOTIDE SEQUENCE [LARGE SCALE GENOMIC DNA]</scope>
    <source>
        <strain evidence="6 7">JCM 16114</strain>
    </source>
</reference>
<protein>
    <submittedName>
        <fullName evidence="6">TauD/TfdA family dioxygenase</fullName>
    </submittedName>
</protein>
<feature type="domain" description="TauD/TfdA-like" evidence="5">
    <location>
        <begin position="200"/>
        <end position="232"/>
    </location>
</feature>
<dbReference type="GO" id="GO:0051213">
    <property type="term" value="F:dioxygenase activity"/>
    <property type="evidence" value="ECO:0007669"/>
    <property type="project" value="UniProtKB-KW"/>
</dbReference>
<dbReference type="Pfam" id="PF02668">
    <property type="entry name" value="TauD"/>
    <property type="match status" value="2"/>
</dbReference>
<keyword evidence="3" id="KW-0408">Iron</keyword>
<dbReference type="Proteomes" id="UP001499843">
    <property type="component" value="Unassembled WGS sequence"/>
</dbReference>
<organism evidence="6 7">
    <name type="scientific">Nonomuraea monospora</name>
    <dbReference type="NCBI Taxonomy" id="568818"/>
    <lineage>
        <taxon>Bacteria</taxon>
        <taxon>Bacillati</taxon>
        <taxon>Actinomycetota</taxon>
        <taxon>Actinomycetes</taxon>
        <taxon>Streptosporangiales</taxon>
        <taxon>Streptosporangiaceae</taxon>
        <taxon>Nonomuraea</taxon>
    </lineage>
</organism>
<keyword evidence="6" id="KW-0223">Dioxygenase</keyword>
<dbReference type="InterPro" id="IPR050411">
    <property type="entry name" value="AlphaKG_dependent_hydroxylases"/>
</dbReference>
<comment type="cofactor">
    <cofactor evidence="1">
        <name>Fe(2+)</name>
        <dbReference type="ChEBI" id="CHEBI:29033"/>
    </cofactor>
</comment>
<comment type="caution">
    <text evidence="6">The sequence shown here is derived from an EMBL/GenBank/DDBJ whole genome shotgun (WGS) entry which is preliminary data.</text>
</comment>
<proteinExistence type="predicted"/>
<evidence type="ECO:0000313" key="6">
    <source>
        <dbReference type="EMBL" id="GAA2207304.1"/>
    </source>
</evidence>
<evidence type="ECO:0000313" key="7">
    <source>
        <dbReference type="Proteomes" id="UP001499843"/>
    </source>
</evidence>
<keyword evidence="2" id="KW-0560">Oxidoreductase</keyword>
<dbReference type="EMBL" id="BAAAQX010000006">
    <property type="protein sequence ID" value="GAA2207304.1"/>
    <property type="molecule type" value="Genomic_DNA"/>
</dbReference>
<sequence length="237" mass="26242">MTRTDIADARDDLAGRGWAVLHTGLRHTDGDAVDHAAVLRLAREFGVPSRRDGGQEIWPIRPSRTDPAATLSERAGAADFHTDAAYRADPEGVVCMFVVRPAADGGLTLLLHAATVKAELRRHALGERVLAELGKPRWQWRVPEVFGGGEDGACSRAAVMPGDGTVRWRADNLVDLTLEQRRVASWFACLLRVLPGTVCLEHRPGDMIVIDNHHVMHARTSFRDPRRMLLRVRVWTS</sequence>
<keyword evidence="7" id="KW-1185">Reference proteome</keyword>
<dbReference type="InterPro" id="IPR003819">
    <property type="entry name" value="TauD/TfdA-like"/>
</dbReference>
<evidence type="ECO:0000256" key="4">
    <source>
        <dbReference type="ARBA" id="ARBA00023194"/>
    </source>
</evidence>
<dbReference type="SUPFAM" id="SSF51197">
    <property type="entry name" value="Clavaminate synthase-like"/>
    <property type="match status" value="1"/>
</dbReference>
<dbReference type="PANTHER" id="PTHR10696">
    <property type="entry name" value="GAMMA-BUTYROBETAINE HYDROXYLASE-RELATED"/>
    <property type="match status" value="1"/>
</dbReference>
<dbReference type="Gene3D" id="3.60.130.10">
    <property type="entry name" value="Clavaminate synthase-like"/>
    <property type="match status" value="1"/>
</dbReference>
<evidence type="ECO:0000256" key="3">
    <source>
        <dbReference type="ARBA" id="ARBA00023004"/>
    </source>
</evidence>
<feature type="domain" description="TauD/TfdA-like" evidence="5">
    <location>
        <begin position="8"/>
        <end position="123"/>
    </location>
</feature>
<accession>A0ABN3CDK7</accession>
<keyword evidence="4" id="KW-0045">Antibiotic biosynthesis</keyword>
<dbReference type="RefSeq" id="WP_344474348.1">
    <property type="nucleotide sequence ID" value="NZ_BAAAQX010000006.1"/>
</dbReference>
<evidence type="ECO:0000256" key="2">
    <source>
        <dbReference type="ARBA" id="ARBA00023002"/>
    </source>
</evidence>
<evidence type="ECO:0000259" key="5">
    <source>
        <dbReference type="Pfam" id="PF02668"/>
    </source>
</evidence>
<dbReference type="InterPro" id="IPR042098">
    <property type="entry name" value="TauD-like_sf"/>
</dbReference>